<feature type="compositionally biased region" description="Low complexity" evidence="1">
    <location>
        <begin position="45"/>
        <end position="67"/>
    </location>
</feature>
<dbReference type="EMBL" id="JAEHOE010000002">
    <property type="protein sequence ID" value="KAG2501258.1"/>
    <property type="molecule type" value="Genomic_DNA"/>
</dbReference>
<comment type="caution">
    <text evidence="2">The sequence shown here is derived from an EMBL/GenBank/DDBJ whole genome shotgun (WGS) entry which is preliminary data.</text>
</comment>
<feature type="region of interest" description="Disordered" evidence="1">
    <location>
        <begin position="184"/>
        <end position="207"/>
    </location>
</feature>
<sequence length="630" mass="62274">MPPCATTAAAAPLLLRAAGRRGPSVFAAASASAACAGPGPSPELQQRSQSTTSRQAQAQRPRARASQGHLSAEALATHRAPAGPLIAAPGALRPFRAAAHPLFCRCGRCSAAAAAIFPAAHARRALTIRVAAPCSPASGPTPPPIGVLGAAGAAARAAGTYAPLPGGQGPGPGLRAEPCRAFGPPLQRPDRLAPGPLGGGPTSVRDEVQADPRDTMVRLVLRSAAATADPAAAPAGPLARPPPRAPPRPPPWSWFCSATDSDSCDVSEAEASAAAAAASTERSSRLRGMPAPQLAAAAAAALPALPPARVAELAAAAAALEGGFSVAFGEALVEVVVGRMYQFSPQQLSDVAAALAAAGFHDLPFLEALAGRLRETPSQWDAPTLAGVMAAFARFDFVGARPGGGGGGEAVEAMIEALLSRMDCPGAAEIVFAAGEGLGGSHSSALGAASGTQPVAAATAAAAWRGGRLCEVLAAFAKEPRHMRVFGPEPLGKLAGGLAGLDPPPGPHTDAAAAAVARRAAEMATILGPDDLCHIARFLGVCGRRGTPLDALHLEALAGRAADLAAPPTPRLGPERAAAVAAELGPLLVGAGSVCGLAGCGRANNRGLGIAAAHAAASCGAVGYAPGPEW</sequence>
<evidence type="ECO:0000313" key="3">
    <source>
        <dbReference type="Proteomes" id="UP000612055"/>
    </source>
</evidence>
<reference evidence="2" key="1">
    <citation type="journal article" date="2020" name="bioRxiv">
        <title>Comparative genomics of Chlamydomonas.</title>
        <authorList>
            <person name="Craig R.J."/>
            <person name="Hasan A.R."/>
            <person name="Ness R.W."/>
            <person name="Keightley P.D."/>
        </authorList>
    </citation>
    <scope>NUCLEOTIDE SEQUENCE</scope>
    <source>
        <strain evidence="2">CCAP 11/70</strain>
    </source>
</reference>
<proteinExistence type="predicted"/>
<feature type="region of interest" description="Disordered" evidence="1">
    <location>
        <begin position="37"/>
        <end position="70"/>
    </location>
</feature>
<dbReference type="Proteomes" id="UP000612055">
    <property type="component" value="Unassembled WGS sequence"/>
</dbReference>
<feature type="compositionally biased region" description="Pro residues" evidence="1">
    <location>
        <begin position="239"/>
        <end position="250"/>
    </location>
</feature>
<protein>
    <submittedName>
        <fullName evidence="2">Uncharacterized protein</fullName>
    </submittedName>
</protein>
<name>A0A835YEL3_9CHLO</name>
<evidence type="ECO:0000256" key="1">
    <source>
        <dbReference type="SAM" id="MobiDB-lite"/>
    </source>
</evidence>
<dbReference type="OrthoDB" id="529921at2759"/>
<gene>
    <name evidence="2" type="ORF">HYH03_001065</name>
</gene>
<dbReference type="AlphaFoldDB" id="A0A835YEL3"/>
<accession>A0A835YEL3</accession>
<feature type="compositionally biased region" description="Low complexity" evidence="1">
    <location>
        <begin position="228"/>
        <end position="238"/>
    </location>
</feature>
<organism evidence="2 3">
    <name type="scientific">Edaphochlamys debaryana</name>
    <dbReference type="NCBI Taxonomy" id="47281"/>
    <lineage>
        <taxon>Eukaryota</taxon>
        <taxon>Viridiplantae</taxon>
        <taxon>Chlorophyta</taxon>
        <taxon>core chlorophytes</taxon>
        <taxon>Chlorophyceae</taxon>
        <taxon>CS clade</taxon>
        <taxon>Chlamydomonadales</taxon>
        <taxon>Chlamydomonadales incertae sedis</taxon>
        <taxon>Edaphochlamys</taxon>
    </lineage>
</organism>
<evidence type="ECO:0000313" key="2">
    <source>
        <dbReference type="EMBL" id="KAG2501258.1"/>
    </source>
</evidence>
<feature type="region of interest" description="Disordered" evidence="1">
    <location>
        <begin position="228"/>
        <end position="250"/>
    </location>
</feature>
<keyword evidence="3" id="KW-1185">Reference proteome</keyword>